<dbReference type="GO" id="GO:0000270">
    <property type="term" value="P:peptidoglycan metabolic process"/>
    <property type="evidence" value="ECO:0007669"/>
    <property type="project" value="TreeGrafter"/>
</dbReference>
<dbReference type="GO" id="GO:0043164">
    <property type="term" value="P:Gram-negative-bacterium-type cell wall biogenesis"/>
    <property type="evidence" value="ECO:0007669"/>
    <property type="project" value="TreeGrafter"/>
</dbReference>
<accession>A0AB34AMC0</accession>
<dbReference type="PANTHER" id="PTHR30336:SF4">
    <property type="entry name" value="ENVELOPE BIOGENESIS FACTOR ELYC"/>
    <property type="match status" value="1"/>
</dbReference>
<keyword evidence="3" id="KW-1185">Reference proteome</keyword>
<organism evidence="2 3">
    <name type="scientific">Staphylococcus ureilyticus</name>
    <name type="common">Staphylococcus cohnii subsp. urealyticus</name>
    <dbReference type="NCBI Taxonomy" id="94138"/>
    <lineage>
        <taxon>Bacteria</taxon>
        <taxon>Bacillati</taxon>
        <taxon>Bacillota</taxon>
        <taxon>Bacilli</taxon>
        <taxon>Bacillales</taxon>
        <taxon>Staphylococcaceae</taxon>
        <taxon>Staphylococcus</taxon>
        <taxon>Staphylococcus cohnii species complex</taxon>
    </lineage>
</organism>
<feature type="domain" description="DUF218" evidence="1">
    <location>
        <begin position="3"/>
        <end position="130"/>
    </location>
</feature>
<dbReference type="GO" id="GO:0005886">
    <property type="term" value="C:plasma membrane"/>
    <property type="evidence" value="ECO:0007669"/>
    <property type="project" value="TreeGrafter"/>
</dbReference>
<comment type="caution">
    <text evidence="2">The sequence shown here is derived from an EMBL/GenBank/DDBJ whole genome shotgun (WGS) entry which is preliminary data.</text>
</comment>
<dbReference type="Pfam" id="PF02698">
    <property type="entry name" value="DUF218"/>
    <property type="match status" value="1"/>
</dbReference>
<dbReference type="InterPro" id="IPR003848">
    <property type="entry name" value="DUF218"/>
</dbReference>
<dbReference type="InterPro" id="IPR014729">
    <property type="entry name" value="Rossmann-like_a/b/a_fold"/>
</dbReference>
<evidence type="ECO:0000313" key="3">
    <source>
        <dbReference type="Proteomes" id="UP000321839"/>
    </source>
</evidence>
<evidence type="ECO:0000259" key="1">
    <source>
        <dbReference type="Pfam" id="PF02698"/>
    </source>
</evidence>
<evidence type="ECO:0000313" key="2">
    <source>
        <dbReference type="EMBL" id="GEQ04149.1"/>
    </source>
</evidence>
<protein>
    <recommendedName>
        <fullName evidence="1">DUF218 domain-containing protein</fullName>
    </recommendedName>
</protein>
<dbReference type="EMBL" id="BKAW01000032">
    <property type="protein sequence ID" value="GEQ04149.1"/>
    <property type="molecule type" value="Genomic_DNA"/>
</dbReference>
<dbReference type="InterPro" id="IPR051599">
    <property type="entry name" value="Cell_Envelope_Assoc"/>
</dbReference>
<dbReference type="Proteomes" id="UP000321839">
    <property type="component" value="Unassembled WGS sequence"/>
</dbReference>
<proteinExistence type="predicted"/>
<dbReference type="CDD" id="cd06259">
    <property type="entry name" value="YdcF-like"/>
    <property type="match status" value="1"/>
</dbReference>
<dbReference type="AlphaFoldDB" id="A0AB34AMC0"/>
<reference evidence="2 3" key="1">
    <citation type="submission" date="2019-07" db="EMBL/GenBank/DDBJ databases">
        <title>Whole genome shotgun sequence of Staphylococcus cohnii subsp. urealyticus NBRC 109766.</title>
        <authorList>
            <person name="Hosoyama A."/>
            <person name="Uohara A."/>
            <person name="Ohji S."/>
            <person name="Ichikawa N."/>
        </authorList>
    </citation>
    <scope>NUCLEOTIDE SEQUENCE [LARGE SCALE GENOMIC DNA]</scope>
    <source>
        <strain evidence="2 3">NBRC 109766</strain>
    </source>
</reference>
<dbReference type="PANTHER" id="PTHR30336">
    <property type="entry name" value="INNER MEMBRANE PROTEIN, PROBABLE PERMEASE"/>
    <property type="match status" value="1"/>
</dbReference>
<dbReference type="RefSeq" id="WP_103161307.1">
    <property type="nucleotide sequence ID" value="NZ_BKAW01000032.1"/>
</dbReference>
<name>A0AB34AMC0_STAUR</name>
<dbReference type="Gene3D" id="3.40.50.620">
    <property type="entry name" value="HUPs"/>
    <property type="match status" value="1"/>
</dbReference>
<sequence>MCPLLRSKLDKGIELQRRYPKAVFIVSGGQGKDELISEGVAMAKYLYSQNIPEKVIIIESKSTNTYKNLLYSKEKIVSKEKHPSYITIVSNNFHILRATVISKKVNLNASVIGSHPAYYFYANAIIREFITNLLFLKKHI</sequence>
<gene>
    <name evidence="2" type="ORF">SCO02_25900</name>
</gene>